<comment type="caution">
    <text evidence="1">The sequence shown here is derived from an EMBL/GenBank/DDBJ whole genome shotgun (WGS) entry which is preliminary data.</text>
</comment>
<protein>
    <recommendedName>
        <fullName evidence="3">IrrE N-terminal-like domain-containing protein</fullName>
    </recommendedName>
</protein>
<gene>
    <name evidence="1" type="ORF">ACFOSV_11420</name>
</gene>
<reference evidence="2" key="1">
    <citation type="journal article" date="2019" name="Int. J. Syst. Evol. Microbiol.">
        <title>The Global Catalogue of Microorganisms (GCM) 10K type strain sequencing project: providing services to taxonomists for standard genome sequencing and annotation.</title>
        <authorList>
            <consortium name="The Broad Institute Genomics Platform"/>
            <consortium name="The Broad Institute Genome Sequencing Center for Infectious Disease"/>
            <person name="Wu L."/>
            <person name="Ma J."/>
        </authorList>
    </citation>
    <scope>NUCLEOTIDE SEQUENCE [LARGE SCALE GENOMIC DNA]</scope>
    <source>
        <strain evidence="2">CCUG 60523</strain>
    </source>
</reference>
<name>A0ABV8AU35_9BACT</name>
<dbReference type="Proteomes" id="UP001595805">
    <property type="component" value="Unassembled WGS sequence"/>
</dbReference>
<evidence type="ECO:0000313" key="2">
    <source>
        <dbReference type="Proteomes" id="UP001595805"/>
    </source>
</evidence>
<accession>A0ABV8AU35</accession>
<evidence type="ECO:0008006" key="3">
    <source>
        <dbReference type="Google" id="ProtNLM"/>
    </source>
</evidence>
<dbReference type="EMBL" id="JBHRZS010000007">
    <property type="protein sequence ID" value="MFC3880794.1"/>
    <property type="molecule type" value="Genomic_DNA"/>
</dbReference>
<organism evidence="1 2">
    <name type="scientific">Algoriphagus namhaensis</name>
    <dbReference type="NCBI Taxonomy" id="915353"/>
    <lineage>
        <taxon>Bacteria</taxon>
        <taxon>Pseudomonadati</taxon>
        <taxon>Bacteroidota</taxon>
        <taxon>Cytophagia</taxon>
        <taxon>Cytophagales</taxon>
        <taxon>Cyclobacteriaceae</taxon>
        <taxon>Algoriphagus</taxon>
    </lineage>
</organism>
<keyword evidence="2" id="KW-1185">Reference proteome</keyword>
<proteinExistence type="predicted"/>
<sequence>MNNNLDKILSFIVEIGITLSEEKLEDGTFLPGLKIDRGVIILDREKLLYPGDVLHEAGHIALMTAQERRTIVGNVKAFRSPMQDDEMGVMAWSFAAAKHLEIPAKEVFHDGGYKGEADYLLQEYETGQVRGLPLLVWMNLTSYECYPKMKRWVRED</sequence>
<dbReference type="RefSeq" id="WP_377906145.1">
    <property type="nucleotide sequence ID" value="NZ_JBHRZS010000007.1"/>
</dbReference>
<evidence type="ECO:0000313" key="1">
    <source>
        <dbReference type="EMBL" id="MFC3880794.1"/>
    </source>
</evidence>